<dbReference type="InterPro" id="IPR009060">
    <property type="entry name" value="UBA-like_sf"/>
</dbReference>
<dbReference type="Pfam" id="PF03474">
    <property type="entry name" value="DMA"/>
    <property type="match status" value="1"/>
</dbReference>
<dbReference type="EMBL" id="JAFNEN010000747">
    <property type="protein sequence ID" value="KAG8177833.1"/>
    <property type="molecule type" value="Genomic_DNA"/>
</dbReference>
<dbReference type="AlphaFoldDB" id="A0AAV6U1J0"/>
<evidence type="ECO:0000256" key="2">
    <source>
        <dbReference type="SAM" id="MobiDB-lite"/>
    </source>
</evidence>
<proteinExistence type="inferred from homology"/>
<feature type="compositionally biased region" description="Polar residues" evidence="2">
    <location>
        <begin position="264"/>
        <end position="284"/>
    </location>
</feature>
<feature type="region of interest" description="Disordered" evidence="2">
    <location>
        <begin position="241"/>
        <end position="284"/>
    </location>
</feature>
<comment type="similarity">
    <text evidence="1">Belongs to the DMRT family.</text>
</comment>
<organism evidence="4 5">
    <name type="scientific">Oedothorax gibbosus</name>
    <dbReference type="NCBI Taxonomy" id="931172"/>
    <lineage>
        <taxon>Eukaryota</taxon>
        <taxon>Metazoa</taxon>
        <taxon>Ecdysozoa</taxon>
        <taxon>Arthropoda</taxon>
        <taxon>Chelicerata</taxon>
        <taxon>Arachnida</taxon>
        <taxon>Araneae</taxon>
        <taxon>Araneomorphae</taxon>
        <taxon>Entelegynae</taxon>
        <taxon>Araneoidea</taxon>
        <taxon>Linyphiidae</taxon>
        <taxon>Erigoninae</taxon>
        <taxon>Oedothorax</taxon>
    </lineage>
</organism>
<evidence type="ECO:0000313" key="4">
    <source>
        <dbReference type="EMBL" id="KAG8177833.1"/>
    </source>
</evidence>
<feature type="compositionally biased region" description="Basic and acidic residues" evidence="2">
    <location>
        <begin position="1"/>
        <end position="15"/>
    </location>
</feature>
<feature type="compositionally biased region" description="Acidic residues" evidence="2">
    <location>
        <begin position="16"/>
        <end position="28"/>
    </location>
</feature>
<dbReference type="InterPro" id="IPR005173">
    <property type="entry name" value="DMA"/>
</dbReference>
<evidence type="ECO:0000259" key="3">
    <source>
        <dbReference type="Pfam" id="PF03474"/>
    </source>
</evidence>
<gene>
    <name evidence="4" type="ORF">JTE90_002667</name>
</gene>
<evidence type="ECO:0000256" key="1">
    <source>
        <dbReference type="ARBA" id="ARBA00006834"/>
    </source>
</evidence>
<reference evidence="4 5" key="1">
    <citation type="journal article" date="2022" name="Nat. Ecol. Evol.">
        <title>A masculinizing supergene underlies an exaggerated male reproductive morph in a spider.</title>
        <authorList>
            <person name="Hendrickx F."/>
            <person name="De Corte Z."/>
            <person name="Sonet G."/>
            <person name="Van Belleghem S.M."/>
            <person name="Kostlbacher S."/>
            <person name="Vangestel C."/>
        </authorList>
    </citation>
    <scope>NUCLEOTIDE SEQUENCE [LARGE SCALE GENOMIC DNA]</scope>
    <source>
        <strain evidence="4">W744_W776</strain>
    </source>
</reference>
<feature type="region of interest" description="Disordered" evidence="2">
    <location>
        <begin position="129"/>
        <end position="177"/>
    </location>
</feature>
<feature type="compositionally biased region" description="Basic and acidic residues" evidence="2">
    <location>
        <begin position="129"/>
        <end position="139"/>
    </location>
</feature>
<accession>A0AAV6U1J0</accession>
<name>A0AAV6U1J0_9ARAC</name>
<dbReference type="Proteomes" id="UP000827092">
    <property type="component" value="Unassembled WGS sequence"/>
</dbReference>
<keyword evidence="5" id="KW-1185">Reference proteome</keyword>
<evidence type="ECO:0000313" key="5">
    <source>
        <dbReference type="Proteomes" id="UP000827092"/>
    </source>
</evidence>
<dbReference type="SUPFAM" id="SSF46934">
    <property type="entry name" value="UBA-like"/>
    <property type="match status" value="1"/>
</dbReference>
<feature type="region of interest" description="Disordered" evidence="2">
    <location>
        <begin position="1"/>
        <end position="90"/>
    </location>
</feature>
<comment type="caution">
    <text evidence="4">The sequence shown here is derived from an EMBL/GenBank/DDBJ whole genome shotgun (WGS) entry which is preliminary data.</text>
</comment>
<feature type="domain" description="DMA" evidence="3">
    <location>
        <begin position="91"/>
        <end position="125"/>
    </location>
</feature>
<feature type="compositionally biased region" description="Polar residues" evidence="2">
    <location>
        <begin position="140"/>
        <end position="151"/>
    </location>
</feature>
<protein>
    <recommendedName>
        <fullName evidence="3">DMA domain-containing protein</fullName>
    </recommendedName>
</protein>
<sequence length="284" mass="30487">MSPKSDGPRQQRDTEEVTTDSDAYEEEDRVSKDLEPSSPPPPPPEIRKADWTPTPQEPLDLHHRNGAPSPETNPSPTPTSDIRGFDLHKKKSPVDILARVFPRENRSILNVVLQRNGGDVLQAIDDLLSTKEPDSDKTNNETSSETVSPNASPLPRIPSPRQSSNLGDPAPPMTGFSSPHTFFPSNPASSIAMGAGGLPFRRPYSSAPSARGLLAVPTYSGFFPGIAPTFNPGYPNFFGASLTSGSASPEENKKKSGDCWPTCGNPSPQDLSSPDTKSPNGYNE</sequence>